<feature type="compositionally biased region" description="Basic residues" evidence="1">
    <location>
        <begin position="155"/>
        <end position="165"/>
    </location>
</feature>
<accession>A0A1Y2JCQ5</accession>
<dbReference type="Proteomes" id="UP000193335">
    <property type="component" value="Unassembled WGS sequence"/>
</dbReference>
<evidence type="ECO:0000256" key="1">
    <source>
        <dbReference type="SAM" id="MobiDB-lite"/>
    </source>
</evidence>
<name>A0A1Y2JCQ5_BRAJP</name>
<dbReference type="RefSeq" id="WP_085404112.1">
    <property type="nucleotide sequence ID" value="NZ_NAFL01000279.1"/>
</dbReference>
<feature type="region of interest" description="Disordered" evidence="1">
    <location>
        <begin position="113"/>
        <end position="135"/>
    </location>
</feature>
<feature type="region of interest" description="Disordered" evidence="1">
    <location>
        <begin position="154"/>
        <end position="180"/>
    </location>
</feature>
<gene>
    <name evidence="2" type="ORF">BSZ19_37740</name>
</gene>
<evidence type="ECO:0000313" key="3">
    <source>
        <dbReference type="Proteomes" id="UP000193335"/>
    </source>
</evidence>
<proteinExistence type="predicted"/>
<dbReference type="AlphaFoldDB" id="A0A1Y2JCQ5"/>
<organism evidence="2 3">
    <name type="scientific">Bradyrhizobium japonicum</name>
    <dbReference type="NCBI Taxonomy" id="375"/>
    <lineage>
        <taxon>Bacteria</taxon>
        <taxon>Pseudomonadati</taxon>
        <taxon>Pseudomonadota</taxon>
        <taxon>Alphaproteobacteria</taxon>
        <taxon>Hyphomicrobiales</taxon>
        <taxon>Nitrobacteraceae</taxon>
        <taxon>Bradyrhizobium</taxon>
    </lineage>
</organism>
<dbReference type="EMBL" id="NAFL01000279">
    <property type="protein sequence ID" value="OSJ25693.1"/>
    <property type="molecule type" value="Genomic_DNA"/>
</dbReference>
<sequence length="180" mass="20015">MARYFAVVGGALAALLLIIGWSLPKLPDRFPDRANGIDAATIRISSARKWPEKVVLDTSQPAMPPSSLEAIPIQELAEQLPDERTDQMHADSSADFVAESKPLARPIIAEHPPMRGKRKRARAGSSAHVARTRSPNELQGLSAECCWFEPMDRRVRSRPASRSRVARRDSWTGWHFPEAN</sequence>
<evidence type="ECO:0000313" key="2">
    <source>
        <dbReference type="EMBL" id="OSJ25693.1"/>
    </source>
</evidence>
<comment type="caution">
    <text evidence="2">The sequence shown here is derived from an EMBL/GenBank/DDBJ whole genome shotgun (WGS) entry which is preliminary data.</text>
</comment>
<reference evidence="2 3" key="1">
    <citation type="submission" date="2017-03" db="EMBL/GenBank/DDBJ databases">
        <title>Whole genome sequences of fourteen strains of Bradyrhizobium canariense and one strain of Bradyrhizobium japonicum isolated from Lupinus (Papilionoideae: Genisteae) species in Algeria.</title>
        <authorList>
            <person name="Crovadore J."/>
            <person name="Chekireb D."/>
            <person name="Brachmann A."/>
            <person name="Chablais R."/>
            <person name="Cochard B."/>
            <person name="Lefort F."/>
        </authorList>
    </citation>
    <scope>NUCLEOTIDE SEQUENCE [LARGE SCALE GENOMIC DNA]</scope>
    <source>
        <strain evidence="2 3">UBMA197</strain>
    </source>
</reference>
<protein>
    <submittedName>
        <fullName evidence="2">Uncharacterized protein</fullName>
    </submittedName>
</protein>